<keyword evidence="16" id="KW-1185">Reference proteome</keyword>
<keyword evidence="11 13" id="KW-0472">Membrane</keyword>
<dbReference type="InterPro" id="IPR016174">
    <property type="entry name" value="Di-haem_cyt_TM"/>
</dbReference>
<evidence type="ECO:0000256" key="3">
    <source>
        <dbReference type="ARBA" id="ARBA00022448"/>
    </source>
</evidence>
<accession>A0ABS5W5G3</accession>
<dbReference type="Pfam" id="PF04264">
    <property type="entry name" value="YceI"/>
    <property type="match status" value="1"/>
</dbReference>
<evidence type="ECO:0000313" key="15">
    <source>
        <dbReference type="EMBL" id="MBT2134981.1"/>
    </source>
</evidence>
<dbReference type="Pfam" id="PF01292">
    <property type="entry name" value="Ni_hydr_CYTB"/>
    <property type="match status" value="1"/>
</dbReference>
<keyword evidence="6 13" id="KW-0812">Transmembrane</keyword>
<feature type="transmembrane region" description="Helical" evidence="13">
    <location>
        <begin position="193"/>
        <end position="210"/>
    </location>
</feature>
<proteinExistence type="inferred from homology"/>
<evidence type="ECO:0000256" key="4">
    <source>
        <dbReference type="ARBA" id="ARBA00022475"/>
    </source>
</evidence>
<evidence type="ECO:0000256" key="6">
    <source>
        <dbReference type="ARBA" id="ARBA00022692"/>
    </source>
</evidence>
<dbReference type="SUPFAM" id="SSF81342">
    <property type="entry name" value="Transmembrane di-heme cytochromes"/>
    <property type="match status" value="1"/>
</dbReference>
<evidence type="ECO:0000256" key="8">
    <source>
        <dbReference type="ARBA" id="ARBA00022982"/>
    </source>
</evidence>
<dbReference type="Gene3D" id="2.40.128.110">
    <property type="entry name" value="Lipid/polyisoprenoid-binding, YceI-like"/>
    <property type="match status" value="1"/>
</dbReference>
<feature type="transmembrane region" description="Helical" evidence="13">
    <location>
        <begin position="100"/>
        <end position="120"/>
    </location>
</feature>
<dbReference type="SUPFAM" id="SSF101874">
    <property type="entry name" value="YceI-like"/>
    <property type="match status" value="1"/>
</dbReference>
<keyword evidence="5" id="KW-0349">Heme</keyword>
<organism evidence="15 16">
    <name type="scientific">Croceibacterium selenioxidans</name>
    <dbReference type="NCBI Taxonomy" id="2838833"/>
    <lineage>
        <taxon>Bacteria</taxon>
        <taxon>Pseudomonadati</taxon>
        <taxon>Pseudomonadota</taxon>
        <taxon>Alphaproteobacteria</taxon>
        <taxon>Sphingomonadales</taxon>
        <taxon>Erythrobacteraceae</taxon>
        <taxon>Croceibacterium</taxon>
    </lineage>
</organism>
<feature type="transmembrane region" description="Helical" evidence="13">
    <location>
        <begin position="156"/>
        <end position="173"/>
    </location>
</feature>
<comment type="similarity">
    <text evidence="12">Belongs to the cytochrome b561 family.</text>
</comment>
<dbReference type="InterPro" id="IPR052168">
    <property type="entry name" value="Cytochrome_b561_oxidase"/>
</dbReference>
<reference evidence="15 16" key="1">
    <citation type="submission" date="2021-05" db="EMBL/GenBank/DDBJ databases">
        <title>Croceibacterium sp. LX-88 genome sequence.</title>
        <authorList>
            <person name="Luo X."/>
        </authorList>
    </citation>
    <scope>NUCLEOTIDE SEQUENCE [LARGE SCALE GENOMIC DNA]</scope>
    <source>
        <strain evidence="15 16">LX-88</strain>
    </source>
</reference>
<keyword evidence="10" id="KW-0408">Iron</keyword>
<evidence type="ECO:0000256" key="10">
    <source>
        <dbReference type="ARBA" id="ARBA00023004"/>
    </source>
</evidence>
<keyword evidence="3" id="KW-0813">Transport</keyword>
<dbReference type="Proteomes" id="UP000811255">
    <property type="component" value="Unassembled WGS sequence"/>
</dbReference>
<gene>
    <name evidence="15" type="ORF">KK137_11610</name>
</gene>
<keyword evidence="8" id="KW-0249">Electron transport</keyword>
<sequence length="425" mass="44872">MTATRSTRRVKLSTIDSAAAQQRYSSVAMLLHWAIALALAFQLALGFAMPKDERGFALYQLHKSVGITILLLTLARLAWRLTHRPPPAVERGFNGFLAKAVHVLLYVFMIGAPLTGWAVVSTSRIQVPTMFWGAIPWPHLPLPHGVHEIAEEGHELLAWIGIALFLLHVAGALRHQFLVKDGLLKRMGPRGSAGLAGLLAALVVVVYFGTGMKIATDVVAAGGYGPTVTPAAAPATTATPIAEATPVAEETEAVEEEEAGPPPTWAIQRGGRLGFTVTSGSDSYKGSFSDWSGSIKFDPENPESADIRMNINLASASVGDETMDGMLVGADFLAASAHPTATWRSTSVRQTGPNRYRADGTLSLKGASKPQSLTFTLSGEGLRRHVEGSASIDRNAFGVGTGESAAGLGGSVALNFAFDAVGREP</sequence>
<evidence type="ECO:0000256" key="7">
    <source>
        <dbReference type="ARBA" id="ARBA00022723"/>
    </source>
</evidence>
<feature type="domain" description="Lipid/polyisoprenoid-binding YceI-like" evidence="14">
    <location>
        <begin position="264"/>
        <end position="421"/>
    </location>
</feature>
<dbReference type="PANTHER" id="PTHR30529:SF1">
    <property type="entry name" value="CYTOCHROME B561 HOMOLOG 2"/>
    <property type="match status" value="1"/>
</dbReference>
<evidence type="ECO:0000313" key="16">
    <source>
        <dbReference type="Proteomes" id="UP000811255"/>
    </source>
</evidence>
<dbReference type="SMART" id="SM00867">
    <property type="entry name" value="YceI"/>
    <property type="match status" value="1"/>
</dbReference>
<keyword evidence="9 13" id="KW-1133">Transmembrane helix</keyword>
<protein>
    <submittedName>
        <fullName evidence="15">Cytochrome b/b6 domain-containing protein</fullName>
    </submittedName>
</protein>
<dbReference type="InterPro" id="IPR007372">
    <property type="entry name" value="Lipid/polyisoprenoid-bd_YceI"/>
</dbReference>
<name>A0ABS5W5G3_9SPHN</name>
<evidence type="ECO:0000256" key="9">
    <source>
        <dbReference type="ARBA" id="ARBA00022989"/>
    </source>
</evidence>
<keyword evidence="7" id="KW-0479">Metal-binding</keyword>
<evidence type="ECO:0000256" key="2">
    <source>
        <dbReference type="ARBA" id="ARBA00004651"/>
    </source>
</evidence>
<dbReference type="PANTHER" id="PTHR30529">
    <property type="entry name" value="CYTOCHROME B561"/>
    <property type="match status" value="1"/>
</dbReference>
<feature type="transmembrane region" description="Helical" evidence="13">
    <location>
        <begin position="30"/>
        <end position="49"/>
    </location>
</feature>
<keyword evidence="4" id="KW-1003">Cell membrane</keyword>
<dbReference type="InterPro" id="IPR036761">
    <property type="entry name" value="TTHA0802/YceI-like_sf"/>
</dbReference>
<comment type="caution">
    <text evidence="15">The sequence shown here is derived from an EMBL/GenBank/DDBJ whole genome shotgun (WGS) entry which is preliminary data.</text>
</comment>
<comment type="cofactor">
    <cofactor evidence="1">
        <name>heme b</name>
        <dbReference type="ChEBI" id="CHEBI:60344"/>
    </cofactor>
</comment>
<comment type="subcellular location">
    <subcellularLocation>
        <location evidence="2">Cell membrane</location>
        <topology evidence="2">Multi-pass membrane protein</topology>
    </subcellularLocation>
</comment>
<evidence type="ECO:0000256" key="11">
    <source>
        <dbReference type="ARBA" id="ARBA00023136"/>
    </source>
</evidence>
<feature type="transmembrane region" description="Helical" evidence="13">
    <location>
        <begin position="61"/>
        <end position="79"/>
    </location>
</feature>
<dbReference type="InterPro" id="IPR011577">
    <property type="entry name" value="Cyt_b561_bac/Ni-Hgenase"/>
</dbReference>
<evidence type="ECO:0000256" key="5">
    <source>
        <dbReference type="ARBA" id="ARBA00022617"/>
    </source>
</evidence>
<evidence type="ECO:0000256" key="1">
    <source>
        <dbReference type="ARBA" id="ARBA00001970"/>
    </source>
</evidence>
<evidence type="ECO:0000256" key="13">
    <source>
        <dbReference type="SAM" id="Phobius"/>
    </source>
</evidence>
<evidence type="ECO:0000259" key="14">
    <source>
        <dbReference type="SMART" id="SM00867"/>
    </source>
</evidence>
<evidence type="ECO:0000256" key="12">
    <source>
        <dbReference type="ARBA" id="ARBA00037975"/>
    </source>
</evidence>
<dbReference type="EMBL" id="JAHFVK010000002">
    <property type="protein sequence ID" value="MBT2134981.1"/>
    <property type="molecule type" value="Genomic_DNA"/>
</dbReference>